<keyword evidence="2" id="KW-0472">Membrane</keyword>
<accession>A0ABR4ENL0</accession>
<feature type="compositionally biased region" description="Basic and acidic residues" evidence="1">
    <location>
        <begin position="403"/>
        <end position="413"/>
    </location>
</feature>
<feature type="region of interest" description="Disordered" evidence="1">
    <location>
        <begin position="327"/>
        <end position="433"/>
    </location>
</feature>
<feature type="compositionally biased region" description="Low complexity" evidence="1">
    <location>
        <begin position="347"/>
        <end position="359"/>
    </location>
</feature>
<keyword evidence="2" id="KW-0812">Transmembrane</keyword>
<evidence type="ECO:0000313" key="4">
    <source>
        <dbReference type="Proteomes" id="UP001600888"/>
    </source>
</evidence>
<reference evidence="3 4" key="1">
    <citation type="submission" date="2024-03" db="EMBL/GenBank/DDBJ databases">
        <title>A high-quality draft genome sequence of Diaporthe vaccinii, a causative agent of upright dieback and viscid rot disease in cranberry plants.</title>
        <authorList>
            <person name="Sarrasin M."/>
            <person name="Lang B.F."/>
            <person name="Burger G."/>
        </authorList>
    </citation>
    <scope>NUCLEOTIDE SEQUENCE [LARGE SCALE GENOMIC DNA]</scope>
    <source>
        <strain evidence="3 4">IS7</strain>
    </source>
</reference>
<gene>
    <name evidence="3" type="ORF">FJTKL_09237</name>
</gene>
<evidence type="ECO:0000256" key="1">
    <source>
        <dbReference type="SAM" id="MobiDB-lite"/>
    </source>
</evidence>
<proteinExistence type="predicted"/>
<dbReference type="Proteomes" id="UP001600888">
    <property type="component" value="Unassembled WGS sequence"/>
</dbReference>
<sequence>MAYTTPSTNTLHTLIPGWTNTPIPNFSLSAAGLLVLADLNTIAQRTSLRGGSSWFDSLLLAPGLHYQQAADEVACGDAKTLVAVEIQPDGKPTSHQIVNQAVVNYVLRTAKEGETVVLDVGEIPVKSRSWRTARAGRGGQRASVYAGGWGGGGDGIALPDLGWTAHLLYLASPLLTCVAIVLIILVGDWCALALTAALMLSRILNIFVIKQRSRPKPKVLPPPFSHPLSLVPRMARITQYTINVSPVTTVILRGLSSDLQALTTTVWLRPKTHAEGYLEAIAKVLVYLVAACSGNATQAGNLIMLVLLLISGGMLALSNASVKSLRSGGRVVAPSPEDRYARGPHCGGRSSDNGSSGSDGRVGAGRGGPGRGVHNGSSHRSRVRRRETTESWPESSDLSSLKSSEDSLEKGEGPGRFQRHSSTDSGPPDYRVQVDTHLGVLEVVASRGRRG</sequence>
<feature type="compositionally biased region" description="Gly residues" evidence="1">
    <location>
        <begin position="360"/>
        <end position="373"/>
    </location>
</feature>
<evidence type="ECO:0000256" key="2">
    <source>
        <dbReference type="SAM" id="Phobius"/>
    </source>
</evidence>
<comment type="caution">
    <text evidence="3">The sequence shown here is derived from an EMBL/GenBank/DDBJ whole genome shotgun (WGS) entry which is preliminary data.</text>
</comment>
<feature type="transmembrane region" description="Helical" evidence="2">
    <location>
        <begin position="167"/>
        <end position="185"/>
    </location>
</feature>
<name>A0ABR4ENL0_9PEZI</name>
<feature type="transmembrane region" description="Helical" evidence="2">
    <location>
        <begin position="302"/>
        <end position="320"/>
    </location>
</feature>
<protein>
    <submittedName>
        <fullName evidence="3">Uncharacterized protein</fullName>
    </submittedName>
</protein>
<evidence type="ECO:0000313" key="3">
    <source>
        <dbReference type="EMBL" id="KAL2284015.1"/>
    </source>
</evidence>
<feature type="compositionally biased region" description="Low complexity" evidence="1">
    <location>
        <begin position="390"/>
        <end position="402"/>
    </location>
</feature>
<organism evidence="3 4">
    <name type="scientific">Diaporthe vaccinii</name>
    <dbReference type="NCBI Taxonomy" id="105482"/>
    <lineage>
        <taxon>Eukaryota</taxon>
        <taxon>Fungi</taxon>
        <taxon>Dikarya</taxon>
        <taxon>Ascomycota</taxon>
        <taxon>Pezizomycotina</taxon>
        <taxon>Sordariomycetes</taxon>
        <taxon>Sordariomycetidae</taxon>
        <taxon>Diaporthales</taxon>
        <taxon>Diaporthaceae</taxon>
        <taxon>Diaporthe</taxon>
        <taxon>Diaporthe eres species complex</taxon>
    </lineage>
</organism>
<keyword evidence="2" id="KW-1133">Transmembrane helix</keyword>
<dbReference type="EMBL" id="JBAWTH010000039">
    <property type="protein sequence ID" value="KAL2284015.1"/>
    <property type="molecule type" value="Genomic_DNA"/>
</dbReference>
<feature type="transmembrane region" description="Helical" evidence="2">
    <location>
        <begin position="191"/>
        <end position="209"/>
    </location>
</feature>
<keyword evidence="4" id="KW-1185">Reference proteome</keyword>